<organism evidence="6 7">
    <name type="scientific">Pterulicium gracile</name>
    <dbReference type="NCBI Taxonomy" id="1884261"/>
    <lineage>
        <taxon>Eukaryota</taxon>
        <taxon>Fungi</taxon>
        <taxon>Dikarya</taxon>
        <taxon>Basidiomycota</taxon>
        <taxon>Agaricomycotina</taxon>
        <taxon>Agaricomycetes</taxon>
        <taxon>Agaricomycetidae</taxon>
        <taxon>Agaricales</taxon>
        <taxon>Pleurotineae</taxon>
        <taxon>Pterulaceae</taxon>
        <taxon>Pterulicium</taxon>
    </lineage>
</organism>
<feature type="compositionally biased region" description="Polar residues" evidence="4">
    <location>
        <begin position="265"/>
        <end position="285"/>
    </location>
</feature>
<dbReference type="GO" id="GO:0005829">
    <property type="term" value="C:cytosol"/>
    <property type="evidence" value="ECO:0007669"/>
    <property type="project" value="TreeGrafter"/>
</dbReference>
<feature type="compositionally biased region" description="Polar residues" evidence="4">
    <location>
        <begin position="367"/>
        <end position="385"/>
    </location>
</feature>
<evidence type="ECO:0000256" key="2">
    <source>
        <dbReference type="ARBA" id="ARBA00022840"/>
    </source>
</evidence>
<feature type="compositionally biased region" description="Basic and acidic residues" evidence="4">
    <location>
        <begin position="158"/>
        <end position="170"/>
    </location>
</feature>
<dbReference type="Proteomes" id="UP000305067">
    <property type="component" value="Unassembled WGS sequence"/>
</dbReference>
<feature type="region of interest" description="Disordered" evidence="4">
    <location>
        <begin position="361"/>
        <end position="421"/>
    </location>
</feature>
<dbReference type="Gene3D" id="3.30.200.20">
    <property type="entry name" value="Phosphorylase Kinase, domain 1"/>
    <property type="match status" value="1"/>
</dbReference>
<feature type="compositionally biased region" description="Low complexity" evidence="4">
    <location>
        <begin position="231"/>
        <end position="254"/>
    </location>
</feature>
<reference evidence="6 7" key="1">
    <citation type="journal article" date="2019" name="Nat. Ecol. Evol.">
        <title>Megaphylogeny resolves global patterns of mushroom evolution.</title>
        <authorList>
            <person name="Varga T."/>
            <person name="Krizsan K."/>
            <person name="Foldi C."/>
            <person name="Dima B."/>
            <person name="Sanchez-Garcia M."/>
            <person name="Sanchez-Ramirez S."/>
            <person name="Szollosi G.J."/>
            <person name="Szarkandi J.G."/>
            <person name="Papp V."/>
            <person name="Albert L."/>
            <person name="Andreopoulos W."/>
            <person name="Angelini C."/>
            <person name="Antonin V."/>
            <person name="Barry K.W."/>
            <person name="Bougher N.L."/>
            <person name="Buchanan P."/>
            <person name="Buyck B."/>
            <person name="Bense V."/>
            <person name="Catcheside P."/>
            <person name="Chovatia M."/>
            <person name="Cooper J."/>
            <person name="Damon W."/>
            <person name="Desjardin D."/>
            <person name="Finy P."/>
            <person name="Geml J."/>
            <person name="Haridas S."/>
            <person name="Hughes K."/>
            <person name="Justo A."/>
            <person name="Karasinski D."/>
            <person name="Kautmanova I."/>
            <person name="Kiss B."/>
            <person name="Kocsube S."/>
            <person name="Kotiranta H."/>
            <person name="LaButti K.M."/>
            <person name="Lechner B.E."/>
            <person name="Liimatainen K."/>
            <person name="Lipzen A."/>
            <person name="Lukacs Z."/>
            <person name="Mihaltcheva S."/>
            <person name="Morgado L.N."/>
            <person name="Niskanen T."/>
            <person name="Noordeloos M.E."/>
            <person name="Ohm R.A."/>
            <person name="Ortiz-Santana B."/>
            <person name="Ovrebo C."/>
            <person name="Racz N."/>
            <person name="Riley R."/>
            <person name="Savchenko A."/>
            <person name="Shiryaev A."/>
            <person name="Soop K."/>
            <person name="Spirin V."/>
            <person name="Szebenyi C."/>
            <person name="Tomsovsky M."/>
            <person name="Tulloss R.E."/>
            <person name="Uehling J."/>
            <person name="Grigoriev I.V."/>
            <person name="Vagvolgyi C."/>
            <person name="Papp T."/>
            <person name="Martin F.M."/>
            <person name="Miettinen O."/>
            <person name="Hibbett D.S."/>
            <person name="Nagy L.G."/>
        </authorList>
    </citation>
    <scope>NUCLEOTIDE SEQUENCE [LARGE SCALE GENOMIC DNA]</scope>
    <source>
        <strain evidence="6 7">CBS 309.79</strain>
    </source>
</reference>
<keyword evidence="6" id="KW-0808">Transferase</keyword>
<dbReference type="InterPro" id="IPR000719">
    <property type="entry name" value="Prot_kinase_dom"/>
</dbReference>
<dbReference type="GO" id="GO:0004674">
    <property type="term" value="F:protein serine/threonine kinase activity"/>
    <property type="evidence" value="ECO:0007669"/>
    <property type="project" value="TreeGrafter"/>
</dbReference>
<feature type="compositionally biased region" description="Low complexity" evidence="4">
    <location>
        <begin position="286"/>
        <end position="298"/>
    </location>
</feature>
<name>A0A5C3QKE3_9AGAR</name>
<proteinExistence type="predicted"/>
<feature type="region of interest" description="Disordered" evidence="4">
    <location>
        <begin position="1"/>
        <end position="298"/>
    </location>
</feature>
<dbReference type="InterPro" id="IPR008271">
    <property type="entry name" value="Ser/Thr_kinase_AS"/>
</dbReference>
<dbReference type="InterPro" id="IPR011009">
    <property type="entry name" value="Kinase-like_dom_sf"/>
</dbReference>
<dbReference type="Gene3D" id="1.10.510.10">
    <property type="entry name" value="Transferase(Phosphotransferase) domain 1"/>
    <property type="match status" value="1"/>
</dbReference>
<dbReference type="GO" id="GO:0045719">
    <property type="term" value="P:negative regulation of glycogen biosynthetic process"/>
    <property type="evidence" value="ECO:0007669"/>
    <property type="project" value="TreeGrafter"/>
</dbReference>
<keyword evidence="1 3" id="KW-0547">Nucleotide-binding</keyword>
<dbReference type="PROSITE" id="PS00107">
    <property type="entry name" value="PROTEIN_KINASE_ATP"/>
    <property type="match status" value="1"/>
</dbReference>
<feature type="compositionally biased region" description="Low complexity" evidence="4">
    <location>
        <begin position="46"/>
        <end position="57"/>
    </location>
</feature>
<dbReference type="SUPFAM" id="SSF56112">
    <property type="entry name" value="Protein kinase-like (PK-like)"/>
    <property type="match status" value="1"/>
</dbReference>
<sequence>MLTASTRSSPLPSPFDPVFDDADDFDDYWLRPKTQQPGRPQAVARSSSVTGGYSVTSIGRGFDWDPSQHQQQQGRGEGKIAPKRFGGLTKPEITKSPVAATASTSTSTLTTSTPTLTLPNSDNTTTYTSALTSPPTTTMTQNEDSLDTVMDGSSMENGPEKPTQENDPLLRRLHSAFGNEAHVTPPTPPPSSSFDRPTLSTSLSSPSLSLAIPTSTTSLGRQSYRPVFNDSPLSSRPHSPLLSSSKSLSSSPTSRFYHPHPFLPGSNNAPFASAGQSQHGGRTPTSARQSRRNSQQRVSLIAGRVSIAPASPPRDDDYPLPFGVGDPAAVNGNGSRSGDGIEVEGRGGVFEVGGAAVNEGFGPSWHLQRTGSTSSFLSRARTTAPPTRAGSPDSSRSSHSRSHSSRSRSQSPVIARRQGGMGRMGRTISDFVIDADLGRGAYGLVKRGREIGTDGSLGPPTVLKYIIKQRILADCWKRHPEHGTIPIEIYVMAGVSGTSYVLPERRGWDPRRPGGDVQAEGAVVGEGGEVGKGKGEGEDWWEEGMTVHGHPNICPLLDFFEDDHYYYLMLPSVAPTGVRVGEGLPPPPTDLFDLVEAYPKGLPARDVRTYLGQIADAVAFLHERGIVHRDLKDENVVLGPDGRCILIDFGSSGIVKKTGWDTFSGTLDYAGPEILRGERYHGKEQDVWAFGVVAYVLLVGECPFQNAAEAQEGLGSPFSPAVMGLEERCGEERADEGLEKDGGGRLGDAARLVRECLRVEVKERPSMERVMRSRFLWGDGGW</sequence>
<feature type="compositionally biased region" description="Low complexity" evidence="4">
    <location>
        <begin position="197"/>
        <end position="219"/>
    </location>
</feature>
<gene>
    <name evidence="6" type="ORF">BDV98DRAFT_195749</name>
</gene>
<keyword evidence="7" id="KW-1185">Reference proteome</keyword>
<dbReference type="GO" id="GO:0005634">
    <property type="term" value="C:nucleus"/>
    <property type="evidence" value="ECO:0007669"/>
    <property type="project" value="TreeGrafter"/>
</dbReference>
<dbReference type="GO" id="GO:0005524">
    <property type="term" value="F:ATP binding"/>
    <property type="evidence" value="ECO:0007669"/>
    <property type="project" value="UniProtKB-UniRule"/>
</dbReference>
<evidence type="ECO:0000313" key="6">
    <source>
        <dbReference type="EMBL" id="TFK98833.1"/>
    </source>
</evidence>
<dbReference type="SMART" id="SM00220">
    <property type="entry name" value="S_TKc"/>
    <property type="match status" value="1"/>
</dbReference>
<accession>A0A5C3QKE3</accession>
<feature type="compositionally biased region" description="Low complexity" evidence="4">
    <location>
        <begin position="96"/>
        <end position="119"/>
    </location>
</feature>
<dbReference type="PROSITE" id="PS50011">
    <property type="entry name" value="PROTEIN_KINASE_DOM"/>
    <property type="match status" value="1"/>
</dbReference>
<feature type="compositionally biased region" description="Polar residues" evidence="4">
    <location>
        <begin position="120"/>
        <end position="143"/>
    </location>
</feature>
<dbReference type="Pfam" id="PF00069">
    <property type="entry name" value="Pkinase"/>
    <property type="match status" value="1"/>
</dbReference>
<dbReference type="InterPro" id="IPR017441">
    <property type="entry name" value="Protein_kinase_ATP_BS"/>
</dbReference>
<dbReference type="OrthoDB" id="10252171at2759"/>
<feature type="compositionally biased region" description="Polar residues" evidence="4">
    <location>
        <begin position="1"/>
        <end position="10"/>
    </location>
</feature>
<feature type="compositionally biased region" description="Acidic residues" evidence="4">
    <location>
        <begin position="18"/>
        <end position="27"/>
    </location>
</feature>
<keyword evidence="2 3" id="KW-0067">ATP-binding</keyword>
<dbReference type="EMBL" id="ML178837">
    <property type="protein sequence ID" value="TFK98833.1"/>
    <property type="molecule type" value="Genomic_DNA"/>
</dbReference>
<keyword evidence="6" id="KW-0418">Kinase</keyword>
<dbReference type="AlphaFoldDB" id="A0A5C3QKE3"/>
<dbReference type="GO" id="GO:0035556">
    <property type="term" value="P:intracellular signal transduction"/>
    <property type="evidence" value="ECO:0007669"/>
    <property type="project" value="TreeGrafter"/>
</dbReference>
<evidence type="ECO:0000256" key="1">
    <source>
        <dbReference type="ARBA" id="ARBA00022741"/>
    </source>
</evidence>
<protein>
    <submittedName>
        <fullName evidence="6">Kinase-like domain-containing protein</fullName>
    </submittedName>
</protein>
<feature type="domain" description="Protein kinase" evidence="5">
    <location>
        <begin position="431"/>
        <end position="776"/>
    </location>
</feature>
<evidence type="ECO:0000259" key="5">
    <source>
        <dbReference type="PROSITE" id="PS50011"/>
    </source>
</evidence>
<dbReference type="PANTHER" id="PTHR24346:SF51">
    <property type="entry name" value="PAS DOMAIN-CONTAINING SERINE_THREONINE-PROTEIN KINASE"/>
    <property type="match status" value="1"/>
</dbReference>
<evidence type="ECO:0000256" key="3">
    <source>
        <dbReference type="PROSITE-ProRule" id="PRU10141"/>
    </source>
</evidence>
<dbReference type="STRING" id="1884261.A0A5C3QKE3"/>
<dbReference type="PROSITE" id="PS00108">
    <property type="entry name" value="PROTEIN_KINASE_ST"/>
    <property type="match status" value="1"/>
</dbReference>
<dbReference type="PANTHER" id="PTHR24346">
    <property type="entry name" value="MAP/MICROTUBULE AFFINITY-REGULATING KINASE"/>
    <property type="match status" value="1"/>
</dbReference>
<evidence type="ECO:0000313" key="7">
    <source>
        <dbReference type="Proteomes" id="UP000305067"/>
    </source>
</evidence>
<feature type="binding site" evidence="3">
    <location>
        <position position="468"/>
    </location>
    <ligand>
        <name>ATP</name>
        <dbReference type="ChEBI" id="CHEBI:30616"/>
    </ligand>
</feature>
<evidence type="ECO:0000256" key="4">
    <source>
        <dbReference type="SAM" id="MobiDB-lite"/>
    </source>
</evidence>